<evidence type="ECO:0000313" key="4">
    <source>
        <dbReference type="Proteomes" id="UP001632037"/>
    </source>
</evidence>
<name>A0ABD3FIE7_9STRA</name>
<evidence type="ECO:0000313" key="3">
    <source>
        <dbReference type="EMBL" id="KAL3666693.1"/>
    </source>
</evidence>
<gene>
    <name evidence="3" type="ORF">V7S43_008319</name>
</gene>
<sequence length="233" mass="25054">MHVGSPIAPYRSLAVNRTFWYKIPPADPTSKESGTCSAISRLAGPTTEANSSQSQFYFDETALTMQAVPVAHSSTCRVLSTFQSPVRLAILKIMARSGFQVTQNVDNFLRDKPSTRLHAPPGGGSSMGSLIFGGGDNSSPFAGHERHSMRRKVESPELSNPYAKDNRRGGYNDAPSNINQPPPGQQSQSLVRAGSSSNQYASGSNQNYGNVLTDRRITRIHAPPGGVSSIRFG</sequence>
<accession>A0ABD3FIE7</accession>
<dbReference type="EMBL" id="JBIMZQ010000016">
    <property type="protein sequence ID" value="KAL3666693.1"/>
    <property type="molecule type" value="Genomic_DNA"/>
</dbReference>
<evidence type="ECO:0000256" key="1">
    <source>
        <dbReference type="ARBA" id="ARBA00009656"/>
    </source>
</evidence>
<dbReference type="InterPro" id="IPR039613">
    <property type="entry name" value="SPR1/2/3/4/5"/>
</dbReference>
<reference evidence="3 4" key="1">
    <citation type="submission" date="2024-09" db="EMBL/GenBank/DDBJ databases">
        <title>Genome sequencing and assembly of Phytophthora oleae, isolate VK10A, causative agent of rot of olive drupes.</title>
        <authorList>
            <person name="Conti Taguali S."/>
            <person name="Riolo M."/>
            <person name="La Spada F."/>
            <person name="Cacciola S.O."/>
            <person name="Dionisio G."/>
        </authorList>
    </citation>
    <scope>NUCLEOTIDE SEQUENCE [LARGE SCALE GENOMIC DNA]</scope>
    <source>
        <strain evidence="3 4">VK10A</strain>
    </source>
</reference>
<feature type="region of interest" description="Disordered" evidence="2">
    <location>
        <begin position="112"/>
        <end position="210"/>
    </location>
</feature>
<comment type="similarity">
    <text evidence="1">Belongs to the SPIRAL1 family.</text>
</comment>
<protein>
    <submittedName>
        <fullName evidence="3">Uncharacterized protein</fullName>
    </submittedName>
</protein>
<organism evidence="3 4">
    <name type="scientific">Phytophthora oleae</name>
    <dbReference type="NCBI Taxonomy" id="2107226"/>
    <lineage>
        <taxon>Eukaryota</taxon>
        <taxon>Sar</taxon>
        <taxon>Stramenopiles</taxon>
        <taxon>Oomycota</taxon>
        <taxon>Peronosporomycetes</taxon>
        <taxon>Peronosporales</taxon>
        <taxon>Peronosporaceae</taxon>
        <taxon>Phytophthora</taxon>
    </lineage>
</organism>
<feature type="compositionally biased region" description="Basic and acidic residues" evidence="2">
    <location>
        <begin position="143"/>
        <end position="155"/>
    </location>
</feature>
<keyword evidence="4" id="KW-1185">Reference proteome</keyword>
<dbReference type="AlphaFoldDB" id="A0ABD3FIE7"/>
<evidence type="ECO:0000256" key="2">
    <source>
        <dbReference type="SAM" id="MobiDB-lite"/>
    </source>
</evidence>
<comment type="caution">
    <text evidence="3">The sequence shown here is derived from an EMBL/GenBank/DDBJ whole genome shotgun (WGS) entry which is preliminary data.</text>
</comment>
<dbReference type="PANTHER" id="PTHR33403">
    <property type="entry name" value="SPR1"/>
    <property type="match status" value="1"/>
</dbReference>
<dbReference type="PANTHER" id="PTHR33403:SF31">
    <property type="entry name" value="PROTEIN SPIRAL1-LIKE 1"/>
    <property type="match status" value="1"/>
</dbReference>
<feature type="compositionally biased region" description="Gly residues" evidence="2">
    <location>
        <begin position="121"/>
        <end position="136"/>
    </location>
</feature>
<proteinExistence type="inferred from homology"/>
<feature type="compositionally biased region" description="Polar residues" evidence="2">
    <location>
        <begin position="174"/>
        <end position="210"/>
    </location>
</feature>
<dbReference type="Proteomes" id="UP001632037">
    <property type="component" value="Unassembled WGS sequence"/>
</dbReference>